<comment type="caution">
    <text evidence="6">The sequence shown here is derived from an EMBL/GenBank/DDBJ whole genome shotgun (WGS) entry which is preliminary data.</text>
</comment>
<evidence type="ECO:0000313" key="6">
    <source>
        <dbReference type="EMBL" id="PVD19211.1"/>
    </source>
</evidence>
<dbReference type="Pfam" id="PF02191">
    <property type="entry name" value="OLF"/>
    <property type="match status" value="2"/>
</dbReference>
<dbReference type="InterPro" id="IPR003112">
    <property type="entry name" value="Olfac-like_dom"/>
</dbReference>
<accession>A0A2T7NDH0</accession>
<gene>
    <name evidence="6" type="ORF">C0Q70_19696</name>
</gene>
<keyword evidence="7" id="KW-1185">Reference proteome</keyword>
<organism evidence="6 7">
    <name type="scientific">Pomacea canaliculata</name>
    <name type="common">Golden apple snail</name>
    <dbReference type="NCBI Taxonomy" id="400727"/>
    <lineage>
        <taxon>Eukaryota</taxon>
        <taxon>Metazoa</taxon>
        <taxon>Spiralia</taxon>
        <taxon>Lophotrochozoa</taxon>
        <taxon>Mollusca</taxon>
        <taxon>Gastropoda</taxon>
        <taxon>Caenogastropoda</taxon>
        <taxon>Architaenioglossa</taxon>
        <taxon>Ampullarioidea</taxon>
        <taxon>Ampullariidae</taxon>
        <taxon>Pomacea</taxon>
    </lineage>
</organism>
<evidence type="ECO:0000256" key="1">
    <source>
        <dbReference type="ARBA" id="ARBA00004613"/>
    </source>
</evidence>
<dbReference type="Proteomes" id="UP000245119">
    <property type="component" value="Linkage Group LG13"/>
</dbReference>
<dbReference type="InterPro" id="IPR050605">
    <property type="entry name" value="Olfactomedin-like_domain"/>
</dbReference>
<evidence type="ECO:0000256" key="2">
    <source>
        <dbReference type="ARBA" id="ARBA00022525"/>
    </source>
</evidence>
<evidence type="ECO:0000256" key="4">
    <source>
        <dbReference type="SAM" id="MobiDB-lite"/>
    </source>
</evidence>
<comment type="caution">
    <text evidence="3">Lacks conserved residue(s) required for the propagation of feature annotation.</text>
</comment>
<dbReference type="EMBL" id="PZQS01000013">
    <property type="protein sequence ID" value="PVD19211.1"/>
    <property type="molecule type" value="Genomic_DNA"/>
</dbReference>
<dbReference type="PANTHER" id="PTHR23192">
    <property type="entry name" value="OLFACTOMEDIN-RELATED"/>
    <property type="match status" value="1"/>
</dbReference>
<dbReference type="GO" id="GO:0007165">
    <property type="term" value="P:signal transduction"/>
    <property type="evidence" value="ECO:0007669"/>
    <property type="project" value="TreeGrafter"/>
</dbReference>
<dbReference type="STRING" id="400727.A0A2T7NDH0"/>
<proteinExistence type="predicted"/>
<dbReference type="GO" id="GO:0005615">
    <property type="term" value="C:extracellular space"/>
    <property type="evidence" value="ECO:0007669"/>
    <property type="project" value="TreeGrafter"/>
</dbReference>
<dbReference type="OrthoDB" id="8626508at2759"/>
<dbReference type="PANTHER" id="PTHR23192:SF85">
    <property type="entry name" value="GLIOMEDIN"/>
    <property type="match status" value="1"/>
</dbReference>
<reference evidence="6 7" key="1">
    <citation type="submission" date="2018-04" db="EMBL/GenBank/DDBJ databases">
        <title>The genome of golden apple snail Pomacea canaliculata provides insight into stress tolerance and invasive adaptation.</title>
        <authorList>
            <person name="Liu C."/>
            <person name="Liu B."/>
            <person name="Ren Y."/>
            <person name="Zhang Y."/>
            <person name="Wang H."/>
            <person name="Li S."/>
            <person name="Jiang F."/>
            <person name="Yin L."/>
            <person name="Zhang G."/>
            <person name="Qian W."/>
            <person name="Fan W."/>
        </authorList>
    </citation>
    <scope>NUCLEOTIDE SEQUENCE [LARGE SCALE GENOMIC DNA]</scope>
    <source>
        <strain evidence="6">SZHN2017</strain>
        <tissue evidence="6">Muscle</tissue>
    </source>
</reference>
<comment type="subcellular location">
    <subcellularLocation>
        <location evidence="1">Secreted</location>
    </subcellularLocation>
</comment>
<protein>
    <recommendedName>
        <fullName evidence="5">Olfactomedin-like domain-containing protein</fullName>
    </recommendedName>
</protein>
<evidence type="ECO:0000313" key="7">
    <source>
        <dbReference type="Proteomes" id="UP000245119"/>
    </source>
</evidence>
<dbReference type="PROSITE" id="PS51132">
    <property type="entry name" value="OLF"/>
    <property type="match status" value="1"/>
</dbReference>
<evidence type="ECO:0000259" key="5">
    <source>
        <dbReference type="PROSITE" id="PS51132"/>
    </source>
</evidence>
<evidence type="ECO:0000256" key="3">
    <source>
        <dbReference type="PROSITE-ProRule" id="PRU00446"/>
    </source>
</evidence>
<dbReference type="SMART" id="SM00284">
    <property type="entry name" value="OLF"/>
    <property type="match status" value="1"/>
</dbReference>
<keyword evidence="2" id="KW-0964">Secreted</keyword>
<feature type="compositionally biased region" description="Low complexity" evidence="4">
    <location>
        <begin position="157"/>
        <end position="166"/>
    </location>
</feature>
<feature type="region of interest" description="Disordered" evidence="4">
    <location>
        <begin position="151"/>
        <end position="171"/>
    </location>
</feature>
<dbReference type="AlphaFoldDB" id="A0A2T7NDH0"/>
<sequence length="285" mass="32787">MIGKPYFKSGSSTHQGAWLRDLSPLSGQRDTRLWVTHGSRGTRLYEFDDEAALTQNDTRTLYELDERMPYMGTGHVIFRDSLYYHWADTWKIVRYDLRMRAPVAVHQLHHREAQLSGGERLYQDVEGLVDFAVDQTGLWVLYANLRPTASHSDTSMGDNDNGNNRNYRPKPPEDWDEDVVFLAKLDPDSLNVLKKWTLRLPLNFRGNAFMVCGTLYVVRHANRQRTSISFAFDAYTDEAKNVKIAFTNPYGNTAQLAYDPRKNELLGWDSGNMVLYPLLLSNNTL</sequence>
<name>A0A2T7NDH0_POMCA</name>
<feature type="domain" description="Olfactomedin-like" evidence="5">
    <location>
        <begin position="1"/>
        <end position="282"/>
    </location>
</feature>